<organism evidence="2 3">
    <name type="scientific">Halostagnicola kamekurae</name>
    <dbReference type="NCBI Taxonomy" id="619731"/>
    <lineage>
        <taxon>Archaea</taxon>
        <taxon>Methanobacteriati</taxon>
        <taxon>Methanobacteriota</taxon>
        <taxon>Stenosarchaea group</taxon>
        <taxon>Halobacteria</taxon>
        <taxon>Halobacteriales</taxon>
        <taxon>Natrialbaceae</taxon>
        <taxon>Halostagnicola</taxon>
    </lineage>
</organism>
<evidence type="ECO:0000313" key="2">
    <source>
        <dbReference type="EMBL" id="SFS74801.1"/>
    </source>
</evidence>
<reference evidence="3" key="1">
    <citation type="submission" date="2016-10" db="EMBL/GenBank/DDBJ databases">
        <authorList>
            <person name="Varghese N."/>
            <person name="Submissions S."/>
        </authorList>
    </citation>
    <scope>NUCLEOTIDE SEQUENCE [LARGE SCALE GENOMIC DNA]</scope>
    <source>
        <strain evidence="3">DSM 22427</strain>
    </source>
</reference>
<protein>
    <recommendedName>
        <fullName evidence="4">Histidine kinase</fullName>
    </recommendedName>
</protein>
<keyword evidence="1" id="KW-0812">Transmembrane</keyword>
<gene>
    <name evidence="2" type="ORF">SAMN04488556_2575</name>
</gene>
<sequence length="183" mass="18920">MSTEPNEESTYGIESRIGWPVAGVLGGAIGAAAFGLVMWLFDPEIVQVSIPAFYGLEAGGVVGWGIHIVHGAILGVVFGYIITRELVLGVLRTDPETDALSEAGVALRIVGAGFAFGLTVWAIIPVIVLPAFAGPVGGEAASEFPGTALQSLLGHVLFGVVLGTVFAATMDVYQRPAESPLEE</sequence>
<feature type="transmembrane region" description="Helical" evidence="1">
    <location>
        <begin position="109"/>
        <end position="132"/>
    </location>
</feature>
<feature type="transmembrane region" description="Helical" evidence="1">
    <location>
        <begin position="152"/>
        <end position="173"/>
    </location>
</feature>
<evidence type="ECO:0008006" key="4">
    <source>
        <dbReference type="Google" id="ProtNLM"/>
    </source>
</evidence>
<dbReference type="OrthoDB" id="204680at2157"/>
<feature type="transmembrane region" description="Helical" evidence="1">
    <location>
        <begin position="21"/>
        <end position="41"/>
    </location>
</feature>
<dbReference type="AlphaFoldDB" id="A0A1I6SCW0"/>
<dbReference type="EMBL" id="FOZS01000002">
    <property type="protein sequence ID" value="SFS74801.1"/>
    <property type="molecule type" value="Genomic_DNA"/>
</dbReference>
<keyword evidence="3" id="KW-1185">Reference proteome</keyword>
<keyword evidence="1" id="KW-1133">Transmembrane helix</keyword>
<evidence type="ECO:0000256" key="1">
    <source>
        <dbReference type="SAM" id="Phobius"/>
    </source>
</evidence>
<accession>A0A1I6SCW0</accession>
<evidence type="ECO:0000313" key="3">
    <source>
        <dbReference type="Proteomes" id="UP000199199"/>
    </source>
</evidence>
<dbReference type="RefSeq" id="WP_092905017.1">
    <property type="nucleotide sequence ID" value="NZ_FOZS01000002.1"/>
</dbReference>
<dbReference type="Proteomes" id="UP000199199">
    <property type="component" value="Unassembled WGS sequence"/>
</dbReference>
<name>A0A1I6SCW0_9EURY</name>
<proteinExistence type="predicted"/>
<keyword evidence="1" id="KW-0472">Membrane</keyword>
<feature type="transmembrane region" description="Helical" evidence="1">
    <location>
        <begin position="61"/>
        <end position="82"/>
    </location>
</feature>